<dbReference type="SUPFAM" id="SSF56784">
    <property type="entry name" value="HAD-like"/>
    <property type="match status" value="1"/>
</dbReference>
<dbReference type="Pfam" id="PF02358">
    <property type="entry name" value="Trehalose_PPase"/>
    <property type="match status" value="1"/>
</dbReference>
<dbReference type="InterPro" id="IPR006379">
    <property type="entry name" value="HAD-SF_hydro_IIB"/>
</dbReference>
<keyword evidence="3 4" id="KW-0378">Hydrolase</keyword>
<keyword evidence="7" id="KW-1185">Reference proteome</keyword>
<dbReference type="Proteomes" id="UP000451471">
    <property type="component" value="Unassembled WGS sequence"/>
</dbReference>
<dbReference type="GO" id="GO:0005992">
    <property type="term" value="P:trehalose biosynthetic process"/>
    <property type="evidence" value="ECO:0007669"/>
    <property type="project" value="UniProtKB-UniPathway"/>
</dbReference>
<dbReference type="InterPro" id="IPR023214">
    <property type="entry name" value="HAD_sf"/>
</dbReference>
<comment type="caution">
    <text evidence="6">The sequence shown here is derived from an EMBL/GenBank/DDBJ whole genome shotgun (WGS) entry which is preliminary data.</text>
</comment>
<evidence type="ECO:0000256" key="5">
    <source>
        <dbReference type="SAM" id="MobiDB-lite"/>
    </source>
</evidence>
<organism evidence="6 7">
    <name type="scientific">Halomarina oriensis</name>
    <dbReference type="NCBI Taxonomy" id="671145"/>
    <lineage>
        <taxon>Archaea</taxon>
        <taxon>Methanobacteriati</taxon>
        <taxon>Methanobacteriota</taxon>
        <taxon>Stenosarchaea group</taxon>
        <taxon>Halobacteria</taxon>
        <taxon>Halobacteriales</taxon>
        <taxon>Natronomonadaceae</taxon>
        <taxon>Halomarina</taxon>
    </lineage>
</organism>
<evidence type="ECO:0000256" key="3">
    <source>
        <dbReference type="ARBA" id="ARBA00022801"/>
    </source>
</evidence>
<accession>A0A6B0GMP2</accession>
<evidence type="ECO:0000313" key="7">
    <source>
        <dbReference type="Proteomes" id="UP000451471"/>
    </source>
</evidence>
<comment type="catalytic activity">
    <reaction evidence="4">
        <text>alpha,alpha-trehalose 6-phosphate + H2O = alpha,alpha-trehalose + phosphate</text>
        <dbReference type="Rhea" id="RHEA:23420"/>
        <dbReference type="ChEBI" id="CHEBI:15377"/>
        <dbReference type="ChEBI" id="CHEBI:16551"/>
        <dbReference type="ChEBI" id="CHEBI:43474"/>
        <dbReference type="ChEBI" id="CHEBI:58429"/>
        <dbReference type="EC" id="3.1.3.12"/>
    </reaction>
</comment>
<dbReference type="InterPro" id="IPR003337">
    <property type="entry name" value="Trehalose_PPase"/>
</dbReference>
<keyword evidence="4" id="KW-0479">Metal-binding</keyword>
<reference evidence="6 7" key="1">
    <citation type="submission" date="2019-12" db="EMBL/GenBank/DDBJ databases">
        <title>Halocatena pleomorpha gen. nov. sp. nov., an extremely halophilic archaeon of family Halobacteriaceae isolated from saltpan soil.</title>
        <authorList>
            <person name="Pal Y."/>
            <person name="Verma A."/>
            <person name="Krishnamurthi S."/>
            <person name="Kumar P."/>
        </authorList>
    </citation>
    <scope>NUCLEOTIDE SEQUENCE [LARGE SCALE GENOMIC DNA]</scope>
    <source>
        <strain evidence="6 7">JCM 16495</strain>
    </source>
</reference>
<sequence>MSERWSGPDTTDGAAGETDCAPPSTSDADLRDRLTSALRSHEHVLLCLDFDGTLAPIVADPDAATIRPGNRERLHELSARDDVTVAVVSGRELADVRDRVGVGRVHYVGNAGLERTRPEEDGVRVHPDARRTERRLARVRDTLVDKLGWTAGIEIEDKRWSLAVHTRNVPEDRYDRIAETVGRVADRAGGLHVSRGREVLEVGPASDATKGAAVAALADEVADEHGRDAPTDPLVVYVGDDRSDQTGLEAAADRGVAVFVGEDGPDDAHHVASPAAVGDLLGWLASDDGVADDGTR</sequence>
<keyword evidence="4" id="KW-0460">Magnesium</keyword>
<proteinExistence type="inferred from homology"/>
<feature type="region of interest" description="Disordered" evidence="5">
    <location>
        <begin position="1"/>
        <end position="28"/>
    </location>
</feature>
<dbReference type="EC" id="3.1.3.12" evidence="4"/>
<protein>
    <recommendedName>
        <fullName evidence="4">Trehalose 6-phosphate phosphatase</fullName>
        <ecNumber evidence="4">3.1.3.12</ecNumber>
    </recommendedName>
</protein>
<dbReference type="PANTHER" id="PTHR43768">
    <property type="entry name" value="TREHALOSE 6-PHOSPHATE PHOSPHATASE"/>
    <property type="match status" value="1"/>
</dbReference>
<dbReference type="NCBIfam" id="TIGR01484">
    <property type="entry name" value="HAD-SF-IIB"/>
    <property type="match status" value="1"/>
</dbReference>
<evidence type="ECO:0000256" key="2">
    <source>
        <dbReference type="ARBA" id="ARBA00008770"/>
    </source>
</evidence>
<dbReference type="PANTHER" id="PTHR43768:SF3">
    <property type="entry name" value="TREHALOSE 6-PHOSPHATE PHOSPHATASE"/>
    <property type="match status" value="1"/>
</dbReference>
<comment type="pathway">
    <text evidence="1 4">Glycan biosynthesis; trehalose biosynthesis.</text>
</comment>
<evidence type="ECO:0000256" key="1">
    <source>
        <dbReference type="ARBA" id="ARBA00005199"/>
    </source>
</evidence>
<dbReference type="RefSeq" id="WP_158204547.1">
    <property type="nucleotide sequence ID" value="NZ_WSZK01000015.1"/>
</dbReference>
<dbReference type="InterPro" id="IPR036412">
    <property type="entry name" value="HAD-like_sf"/>
</dbReference>
<evidence type="ECO:0000313" key="6">
    <source>
        <dbReference type="EMBL" id="MWG34917.1"/>
    </source>
</evidence>
<comment type="function">
    <text evidence="4">Removes the phosphate from trehalose 6-phosphate to produce free trehalose.</text>
</comment>
<comment type="cofactor">
    <cofactor evidence="4">
        <name>Mg(2+)</name>
        <dbReference type="ChEBI" id="CHEBI:18420"/>
    </cofactor>
</comment>
<dbReference type="GO" id="GO:0046872">
    <property type="term" value="F:metal ion binding"/>
    <property type="evidence" value="ECO:0007669"/>
    <property type="project" value="UniProtKB-KW"/>
</dbReference>
<evidence type="ECO:0000256" key="4">
    <source>
        <dbReference type="RuleBase" id="RU361117"/>
    </source>
</evidence>
<dbReference type="GO" id="GO:0004805">
    <property type="term" value="F:trehalose-phosphatase activity"/>
    <property type="evidence" value="ECO:0007669"/>
    <property type="project" value="UniProtKB-EC"/>
</dbReference>
<comment type="similarity">
    <text evidence="2 4">Belongs to the trehalose phosphatase family.</text>
</comment>
<dbReference type="AlphaFoldDB" id="A0A6B0GMP2"/>
<dbReference type="UniPathway" id="UPA00299"/>
<dbReference type="EMBL" id="WSZK01000015">
    <property type="protein sequence ID" value="MWG34917.1"/>
    <property type="molecule type" value="Genomic_DNA"/>
</dbReference>
<dbReference type="InterPro" id="IPR044651">
    <property type="entry name" value="OTSB-like"/>
</dbReference>
<gene>
    <name evidence="6" type="primary">otsB</name>
    <name evidence="6" type="ORF">GQS65_10510</name>
</gene>
<dbReference type="NCBIfam" id="TIGR00685">
    <property type="entry name" value="T6PP"/>
    <property type="match status" value="1"/>
</dbReference>
<dbReference type="Gene3D" id="3.40.50.1000">
    <property type="entry name" value="HAD superfamily/HAD-like"/>
    <property type="match status" value="1"/>
</dbReference>
<dbReference type="OrthoDB" id="70105at2157"/>
<dbReference type="Gene3D" id="3.30.70.1020">
    <property type="entry name" value="Trehalose-6-phosphate phosphatase related protein, domain 2"/>
    <property type="match status" value="1"/>
</dbReference>
<name>A0A6B0GMP2_9EURY</name>